<dbReference type="GO" id="GO:0071013">
    <property type="term" value="C:catalytic step 2 spliceosome"/>
    <property type="evidence" value="ECO:0007669"/>
    <property type="project" value="TreeGrafter"/>
</dbReference>
<dbReference type="Pfam" id="PF00271">
    <property type="entry name" value="Helicase_C"/>
    <property type="match status" value="1"/>
</dbReference>
<keyword evidence="16" id="KW-1185">Reference proteome</keyword>
<dbReference type="FunFam" id="1.20.120.1080:FF:000001">
    <property type="entry name" value="Pre-mRNA-splicing factor ATP-dependent RNA helicase"/>
    <property type="match status" value="1"/>
</dbReference>
<feature type="coiled-coil region" evidence="11">
    <location>
        <begin position="230"/>
        <end position="291"/>
    </location>
</feature>
<evidence type="ECO:0000313" key="15">
    <source>
        <dbReference type="EMBL" id="KAK4528354.1"/>
    </source>
</evidence>
<keyword evidence="3" id="KW-0507">mRNA processing</keyword>
<dbReference type="FunFam" id="3.40.50.300:FF:000007">
    <property type="entry name" value="Pre-mRNA-splicing factor ATP-dependent RNA helicase"/>
    <property type="match status" value="1"/>
</dbReference>
<dbReference type="InterPro" id="IPR014001">
    <property type="entry name" value="Helicase_ATP-bd"/>
</dbReference>
<dbReference type="Pfam" id="PF21010">
    <property type="entry name" value="HA2_C"/>
    <property type="match status" value="1"/>
</dbReference>
<dbReference type="PROSITE" id="PS51194">
    <property type="entry name" value="HELICASE_CTER"/>
    <property type="match status" value="1"/>
</dbReference>
<dbReference type="InterPro" id="IPR011709">
    <property type="entry name" value="DEAD-box_helicase_OB_fold"/>
</dbReference>
<dbReference type="InterPro" id="IPR007502">
    <property type="entry name" value="Helicase-assoc_dom"/>
</dbReference>
<dbReference type="SUPFAM" id="SSF52540">
    <property type="entry name" value="P-loop containing nucleoside triphosphate hydrolases"/>
    <property type="match status" value="1"/>
</dbReference>
<evidence type="ECO:0000256" key="6">
    <source>
        <dbReference type="ARBA" id="ARBA00022806"/>
    </source>
</evidence>
<evidence type="ECO:0000256" key="5">
    <source>
        <dbReference type="ARBA" id="ARBA00022801"/>
    </source>
</evidence>
<dbReference type="SMART" id="SM00487">
    <property type="entry name" value="DEXDc"/>
    <property type="match status" value="1"/>
</dbReference>
<dbReference type="GO" id="GO:0006397">
    <property type="term" value="P:mRNA processing"/>
    <property type="evidence" value="ECO:0007669"/>
    <property type="project" value="UniProtKB-KW"/>
</dbReference>
<dbReference type="InterPro" id="IPR011545">
    <property type="entry name" value="DEAD/DEAH_box_helicase_dom"/>
</dbReference>
<keyword evidence="5" id="KW-0378">Hydrolase</keyword>
<evidence type="ECO:0000256" key="1">
    <source>
        <dbReference type="ARBA" id="ARBA00004123"/>
    </source>
</evidence>
<keyword evidence="4" id="KW-0547">Nucleotide-binding</keyword>
<protein>
    <recommendedName>
        <fullName evidence="2">RNA helicase</fullName>
        <ecNumber evidence="2">3.6.4.13</ecNumber>
    </recommendedName>
</protein>
<dbReference type="GO" id="GO:0016787">
    <property type="term" value="F:hydrolase activity"/>
    <property type="evidence" value="ECO:0007669"/>
    <property type="project" value="UniProtKB-KW"/>
</dbReference>
<dbReference type="CDD" id="cd18791">
    <property type="entry name" value="SF2_C_RHA"/>
    <property type="match status" value="1"/>
</dbReference>
<accession>A0AAV9IM55</accession>
<dbReference type="PANTHER" id="PTHR18934">
    <property type="entry name" value="ATP-DEPENDENT RNA HELICASE"/>
    <property type="match status" value="1"/>
</dbReference>
<feature type="compositionally biased region" description="Basic and acidic residues" evidence="12">
    <location>
        <begin position="161"/>
        <end position="195"/>
    </location>
</feature>
<keyword evidence="11" id="KW-0175">Coiled coil</keyword>
<feature type="domain" description="Helicase C-terminal" evidence="14">
    <location>
        <begin position="603"/>
        <end position="776"/>
    </location>
</feature>
<evidence type="ECO:0000256" key="12">
    <source>
        <dbReference type="SAM" id="MobiDB-lite"/>
    </source>
</evidence>
<name>A0AAV9IM55_9RHOD</name>
<dbReference type="Gene3D" id="1.20.120.1080">
    <property type="match status" value="1"/>
</dbReference>
<reference evidence="15 16" key="1">
    <citation type="submission" date="2022-07" db="EMBL/GenBank/DDBJ databases">
        <title>Genome-wide signatures of adaptation to extreme environments.</title>
        <authorList>
            <person name="Cho C.H."/>
            <person name="Yoon H.S."/>
        </authorList>
    </citation>
    <scope>NUCLEOTIDE SEQUENCE [LARGE SCALE GENOMIC DNA]</scope>
    <source>
        <strain evidence="15 16">108.79 E11</strain>
    </source>
</reference>
<evidence type="ECO:0000259" key="14">
    <source>
        <dbReference type="PROSITE" id="PS51194"/>
    </source>
</evidence>
<feature type="compositionally biased region" description="Basic and acidic residues" evidence="12">
    <location>
        <begin position="210"/>
        <end position="220"/>
    </location>
</feature>
<dbReference type="AlphaFoldDB" id="A0AAV9IM55"/>
<evidence type="ECO:0000256" key="2">
    <source>
        <dbReference type="ARBA" id="ARBA00012552"/>
    </source>
</evidence>
<dbReference type="PROSITE" id="PS51192">
    <property type="entry name" value="HELICASE_ATP_BIND_1"/>
    <property type="match status" value="1"/>
</dbReference>
<dbReference type="EC" id="3.6.4.13" evidence="2"/>
<dbReference type="Gene3D" id="3.40.50.300">
    <property type="entry name" value="P-loop containing nucleotide triphosphate hydrolases"/>
    <property type="match status" value="2"/>
</dbReference>
<dbReference type="PANTHER" id="PTHR18934:SF83">
    <property type="entry name" value="PRE-MRNA-SPLICING FACTOR ATP-DEPENDENT RNA HELICASE DHX16"/>
    <property type="match status" value="1"/>
</dbReference>
<keyword evidence="6" id="KW-0347">Helicase</keyword>
<evidence type="ECO:0000256" key="9">
    <source>
        <dbReference type="ARBA" id="ARBA00023242"/>
    </source>
</evidence>
<comment type="catalytic activity">
    <reaction evidence="10">
        <text>ATP + H2O = ADP + phosphate + H(+)</text>
        <dbReference type="Rhea" id="RHEA:13065"/>
        <dbReference type="ChEBI" id="CHEBI:15377"/>
        <dbReference type="ChEBI" id="CHEBI:15378"/>
        <dbReference type="ChEBI" id="CHEBI:30616"/>
        <dbReference type="ChEBI" id="CHEBI:43474"/>
        <dbReference type="ChEBI" id="CHEBI:456216"/>
        <dbReference type="EC" id="3.6.4.13"/>
    </reaction>
</comment>
<keyword evidence="9" id="KW-0539">Nucleus</keyword>
<dbReference type="GO" id="GO:0003724">
    <property type="term" value="F:RNA helicase activity"/>
    <property type="evidence" value="ECO:0007669"/>
    <property type="project" value="UniProtKB-EC"/>
</dbReference>
<dbReference type="Pfam" id="PF07717">
    <property type="entry name" value="OB_NTP_bind"/>
    <property type="match status" value="1"/>
</dbReference>
<feature type="compositionally biased region" description="Basic residues" evidence="12">
    <location>
        <begin position="120"/>
        <end position="130"/>
    </location>
</feature>
<evidence type="ECO:0000256" key="4">
    <source>
        <dbReference type="ARBA" id="ARBA00022741"/>
    </source>
</evidence>
<dbReference type="GO" id="GO:0005524">
    <property type="term" value="F:ATP binding"/>
    <property type="evidence" value="ECO:0007669"/>
    <property type="project" value="UniProtKB-KW"/>
</dbReference>
<comment type="caution">
    <text evidence="15">The sequence shown here is derived from an EMBL/GenBank/DDBJ whole genome shotgun (WGS) entry which is preliminary data.</text>
</comment>
<evidence type="ECO:0000256" key="8">
    <source>
        <dbReference type="ARBA" id="ARBA00023187"/>
    </source>
</evidence>
<dbReference type="InterPro" id="IPR002464">
    <property type="entry name" value="DNA/RNA_helicase_DEAH_CS"/>
</dbReference>
<evidence type="ECO:0000256" key="7">
    <source>
        <dbReference type="ARBA" id="ARBA00022840"/>
    </source>
</evidence>
<sequence length="1048" mass="119861">MEQMRSPSIESWISEHLYQFLGFSDQATAQFIEALARKASNPTVLYRELTQYGLLPGKQVENFASSLFHRVHPDKNVPNTTNLSVTKVKTPKYDLLLEDSEEEREGKSTPPLPKEQPQHTVKRAKRRRRSPVSNENEDEQEIQQLESRLATRVEASTTNKSEGKDKDPNLEKELERQQDISERDAFAQRLMERDAKRTKHKSGVQETTEEERGSEDMTRDEERIHLLRELSRQEYLKKRERRKLRELEAELRDEIELFGEEELTEKEKKDLELKKQLYEIASKRVKEMDEEESHYKMPDPYVDEMEQKGDMQKKLEVLTQRFKEAPKKELKTDQEEWEEHQISLALSARNASEKGDSLSGKTAYELLLDDSIDFISEDILSGQGTVEMKSSLSKDIIQKNERESLPIFPFREELLQAIAAYKVLVVVGETGSGKTTQLPQYLHEAGYTKRGKIGCTQPRRVAAMSVADRVSKEMKVKLGSEVGYSIRFEDCTCEKTVIKYMTDGMLLREFLNEPDLASYSVIIIDEAHERSLHTDILMALVKDLAREREDIKVIVSSATLNAEKFSVYFDDAPVFNIPGRRFPVDLYYTKAPEADYVDAACITVLQIHATQPAGDILVFLTGQDEIEAAVEILNERTRGLGSRLGELIICPIYSTLPSEQQAKIFDPTPPGARKVVLATNIAETSVTIDGVVYVIDPGFCKQKRYDPRAGIESLLVVPISRASAIQRAGRAGRTQPGKCFRLYTKWSYYNEMSDETSPEILRTNLSQVVLSLKSLGIDDLIHFDFLDKPPTDALIRSLEQLYALGALNDRGELTKLGRRMAELPLDPPMSKCLIASEKYGCSEEIMTICAMLSVNNSIFYRPKDKAVMADSAKAAFHRVFGGVGDHLGLLACYCQWMDSGYSTQWCYENFVQVRSMKKARDIRDQLDAMLERVEVVKCSSNDHQQIRKALVAGFFYHVACLQKNGSYRTIKNPISVHIHPSSSLFKSEKLPRWILYHELVFTSDYFVRQVTEIDSSWLLQVAPHYYREKEVEDNKKKKLPLKAQQHQK</sequence>
<feature type="region of interest" description="Disordered" evidence="12">
    <location>
        <begin position="100"/>
        <end position="220"/>
    </location>
</feature>
<evidence type="ECO:0000256" key="3">
    <source>
        <dbReference type="ARBA" id="ARBA00022664"/>
    </source>
</evidence>
<gene>
    <name evidence="15" type="ORF">GAYE_SCF55G6295</name>
</gene>
<keyword evidence="8" id="KW-0508">mRNA splicing</keyword>
<keyword evidence="7" id="KW-0067">ATP-binding</keyword>
<proteinExistence type="predicted"/>
<dbReference type="GO" id="GO:0071006">
    <property type="term" value="C:U2-type catalytic step 1 spliceosome"/>
    <property type="evidence" value="ECO:0007669"/>
    <property type="project" value="UniProtKB-ARBA"/>
</dbReference>
<dbReference type="InterPro" id="IPR001650">
    <property type="entry name" value="Helicase_C-like"/>
</dbReference>
<dbReference type="SMART" id="SM00490">
    <property type="entry name" value="HELICc"/>
    <property type="match status" value="1"/>
</dbReference>
<dbReference type="InterPro" id="IPR027417">
    <property type="entry name" value="P-loop_NTPase"/>
</dbReference>
<dbReference type="InterPro" id="IPR048333">
    <property type="entry name" value="HA2_WH"/>
</dbReference>
<dbReference type="EMBL" id="JANCYU010000063">
    <property type="protein sequence ID" value="KAK4528354.1"/>
    <property type="molecule type" value="Genomic_DNA"/>
</dbReference>
<dbReference type="FunFam" id="3.40.50.300:FF:000726">
    <property type="entry name" value="Pre-mRNA-splicing factor ATP-dependent RNA helicase"/>
    <property type="match status" value="1"/>
</dbReference>
<dbReference type="Proteomes" id="UP001300502">
    <property type="component" value="Unassembled WGS sequence"/>
</dbReference>
<feature type="domain" description="Helicase ATP-binding" evidence="13">
    <location>
        <begin position="415"/>
        <end position="578"/>
    </location>
</feature>
<evidence type="ECO:0000313" key="16">
    <source>
        <dbReference type="Proteomes" id="UP001300502"/>
    </source>
</evidence>
<evidence type="ECO:0000256" key="10">
    <source>
        <dbReference type="ARBA" id="ARBA00047984"/>
    </source>
</evidence>
<dbReference type="SMART" id="SM00847">
    <property type="entry name" value="HA2"/>
    <property type="match status" value="1"/>
</dbReference>
<dbReference type="GO" id="GO:0008380">
    <property type="term" value="P:RNA splicing"/>
    <property type="evidence" value="ECO:0007669"/>
    <property type="project" value="UniProtKB-KW"/>
</dbReference>
<dbReference type="Pfam" id="PF04408">
    <property type="entry name" value="WHD_HA2"/>
    <property type="match status" value="1"/>
</dbReference>
<dbReference type="GO" id="GO:0003723">
    <property type="term" value="F:RNA binding"/>
    <property type="evidence" value="ECO:0007669"/>
    <property type="project" value="TreeGrafter"/>
</dbReference>
<evidence type="ECO:0000259" key="13">
    <source>
        <dbReference type="PROSITE" id="PS51192"/>
    </source>
</evidence>
<dbReference type="Pfam" id="PF00270">
    <property type="entry name" value="DEAD"/>
    <property type="match status" value="1"/>
</dbReference>
<comment type="subcellular location">
    <subcellularLocation>
        <location evidence="1">Nucleus</location>
    </subcellularLocation>
</comment>
<evidence type="ECO:0000256" key="11">
    <source>
        <dbReference type="SAM" id="Coils"/>
    </source>
</evidence>
<organism evidence="15 16">
    <name type="scientific">Galdieria yellowstonensis</name>
    <dbReference type="NCBI Taxonomy" id="3028027"/>
    <lineage>
        <taxon>Eukaryota</taxon>
        <taxon>Rhodophyta</taxon>
        <taxon>Bangiophyceae</taxon>
        <taxon>Galdieriales</taxon>
        <taxon>Galdieriaceae</taxon>
        <taxon>Galdieria</taxon>
    </lineage>
</organism>
<dbReference type="PROSITE" id="PS00690">
    <property type="entry name" value="DEAH_ATP_HELICASE"/>
    <property type="match status" value="1"/>
</dbReference>